<dbReference type="Gene3D" id="3.30.470.160">
    <property type="entry name" value="Inositol polyphosphate kinase"/>
    <property type="match status" value="1"/>
</dbReference>
<organism evidence="4 5">
    <name type="scientific">Dipteronia sinensis</name>
    <dbReference type="NCBI Taxonomy" id="43782"/>
    <lineage>
        <taxon>Eukaryota</taxon>
        <taxon>Viridiplantae</taxon>
        <taxon>Streptophyta</taxon>
        <taxon>Embryophyta</taxon>
        <taxon>Tracheophyta</taxon>
        <taxon>Spermatophyta</taxon>
        <taxon>Magnoliopsida</taxon>
        <taxon>eudicotyledons</taxon>
        <taxon>Gunneridae</taxon>
        <taxon>Pentapetalae</taxon>
        <taxon>rosids</taxon>
        <taxon>malvids</taxon>
        <taxon>Sapindales</taxon>
        <taxon>Sapindaceae</taxon>
        <taxon>Hippocastanoideae</taxon>
        <taxon>Acereae</taxon>
        <taxon>Dipteronia</taxon>
    </lineage>
</organism>
<keyword evidence="3" id="KW-0418">Kinase</keyword>
<evidence type="ECO:0000313" key="5">
    <source>
        <dbReference type="Proteomes" id="UP001281410"/>
    </source>
</evidence>
<keyword evidence="5" id="KW-1185">Reference proteome</keyword>
<evidence type="ECO:0000313" key="4">
    <source>
        <dbReference type="EMBL" id="KAK3183297.1"/>
    </source>
</evidence>
<proteinExistence type="inferred from homology"/>
<evidence type="ECO:0000256" key="3">
    <source>
        <dbReference type="ARBA" id="ARBA00022777"/>
    </source>
</evidence>
<dbReference type="GO" id="GO:0032958">
    <property type="term" value="P:inositol phosphate biosynthetic process"/>
    <property type="evidence" value="ECO:0007669"/>
    <property type="project" value="InterPro"/>
</dbReference>
<dbReference type="GO" id="GO:0016301">
    <property type="term" value="F:kinase activity"/>
    <property type="evidence" value="ECO:0007669"/>
    <property type="project" value="UniProtKB-KW"/>
</dbReference>
<dbReference type="Proteomes" id="UP001281410">
    <property type="component" value="Unassembled WGS sequence"/>
</dbReference>
<accession>A0AAD9ZJL8</accession>
<dbReference type="SUPFAM" id="SSF56104">
    <property type="entry name" value="SAICAR synthase-like"/>
    <property type="match status" value="1"/>
</dbReference>
<dbReference type="AlphaFoldDB" id="A0AAD9ZJL8"/>
<gene>
    <name evidence="4" type="ORF">Dsin_030583</name>
</gene>
<dbReference type="InterPro" id="IPR005522">
    <property type="entry name" value="IPK"/>
</dbReference>
<comment type="caution">
    <text evidence="4">The sequence shown here is derived from an EMBL/GenBank/DDBJ whole genome shotgun (WGS) entry which is preliminary data.</text>
</comment>
<sequence>MLYEKESVMKGKSSGTEVKLIDFAHVLEGKGVIDPNFLGGLCSFIKFVSEILIGPDEHSTEACSPDSEMKCISTENGITE</sequence>
<dbReference type="EMBL" id="JANJYJ010000010">
    <property type="protein sequence ID" value="KAK3183297.1"/>
    <property type="molecule type" value="Genomic_DNA"/>
</dbReference>
<keyword evidence="2" id="KW-0808">Transferase</keyword>
<protein>
    <submittedName>
        <fullName evidence="4">Uncharacterized protein</fullName>
    </submittedName>
</protein>
<dbReference type="Pfam" id="PF03770">
    <property type="entry name" value="IPK"/>
    <property type="match status" value="1"/>
</dbReference>
<comment type="similarity">
    <text evidence="1">Belongs to the inositol phosphokinase (IPK) family.</text>
</comment>
<reference evidence="4" key="1">
    <citation type="journal article" date="2023" name="Plant J.">
        <title>Genome sequences and population genomics provide insights into the demographic history, inbreeding, and mutation load of two 'living fossil' tree species of Dipteronia.</title>
        <authorList>
            <person name="Feng Y."/>
            <person name="Comes H.P."/>
            <person name="Chen J."/>
            <person name="Zhu S."/>
            <person name="Lu R."/>
            <person name="Zhang X."/>
            <person name="Li P."/>
            <person name="Qiu J."/>
            <person name="Olsen K.M."/>
            <person name="Qiu Y."/>
        </authorList>
    </citation>
    <scope>NUCLEOTIDE SEQUENCE</scope>
    <source>
        <strain evidence="4">NBL</strain>
    </source>
</reference>
<evidence type="ECO:0000256" key="2">
    <source>
        <dbReference type="ARBA" id="ARBA00022679"/>
    </source>
</evidence>
<name>A0AAD9ZJL8_9ROSI</name>
<dbReference type="InterPro" id="IPR038286">
    <property type="entry name" value="IPK_sf"/>
</dbReference>
<evidence type="ECO:0000256" key="1">
    <source>
        <dbReference type="ARBA" id="ARBA00007374"/>
    </source>
</evidence>